<dbReference type="Proteomes" id="UP000199077">
    <property type="component" value="Chromosome I"/>
</dbReference>
<keyword evidence="2 5" id="KW-0238">DNA-binding</keyword>
<dbReference type="Gene3D" id="1.10.260.40">
    <property type="entry name" value="lambda repressor-like DNA-binding domains"/>
    <property type="match status" value="1"/>
</dbReference>
<evidence type="ECO:0000259" key="4">
    <source>
        <dbReference type="PROSITE" id="PS50932"/>
    </source>
</evidence>
<gene>
    <name evidence="5" type="ORF">SAMN04489867_0405</name>
</gene>
<sequence>MGSVTLKSVAEAAGVSVSTVSNAYNKPDQLSAEVRLRILETAKELGYAGPNPAARSLRSQRARAIGLVFTERLSYAFSDPYSVGMLAGLAEVAEQFQTGLLLIPLSPFDPERPEQVEASAEAMRAAVIDGVLAYCLDIDHPAREIALDRGLRMVATDDQDPRMDGLVLIDERGAARQVGEHIRRLGHRSVGIVVDSKVDQAQVVEVDDVEHRTMSFSWARYDGFREGLGPDVRVQTVAPPGHNSVEAGRAAGAHLLDQRDRPSAIIAVSDVLALGVLDAMRQRGLEPGRDVSLCGFDDVPAAADAGLTTVRQPIAERGRIAGRMLLDPDYTERRIVLPTELVVRSSTGPATTPQTR</sequence>
<dbReference type="SUPFAM" id="SSF47413">
    <property type="entry name" value="lambda repressor-like DNA-binding domains"/>
    <property type="match status" value="1"/>
</dbReference>
<dbReference type="InterPro" id="IPR028082">
    <property type="entry name" value="Peripla_BP_I"/>
</dbReference>
<dbReference type="PROSITE" id="PS50932">
    <property type="entry name" value="HTH_LACI_2"/>
    <property type="match status" value="1"/>
</dbReference>
<evidence type="ECO:0000256" key="2">
    <source>
        <dbReference type="ARBA" id="ARBA00023125"/>
    </source>
</evidence>
<evidence type="ECO:0000313" key="6">
    <source>
        <dbReference type="Proteomes" id="UP000199077"/>
    </source>
</evidence>
<accession>A0A1H0LUS0</accession>
<dbReference type="OrthoDB" id="59108at2"/>
<reference evidence="6" key="1">
    <citation type="submission" date="2016-10" db="EMBL/GenBank/DDBJ databases">
        <authorList>
            <person name="Varghese N."/>
            <person name="Submissions S."/>
        </authorList>
    </citation>
    <scope>NUCLEOTIDE SEQUENCE [LARGE SCALE GENOMIC DNA]</scope>
    <source>
        <strain evidence="6">DSM 22329</strain>
    </source>
</reference>
<dbReference type="InterPro" id="IPR000843">
    <property type="entry name" value="HTH_LacI"/>
</dbReference>
<feature type="domain" description="HTH lacI-type" evidence="4">
    <location>
        <begin position="4"/>
        <end position="59"/>
    </location>
</feature>
<dbReference type="CDD" id="cd06279">
    <property type="entry name" value="PBP1_LacI-like"/>
    <property type="match status" value="1"/>
</dbReference>
<keyword evidence="6" id="KW-1185">Reference proteome</keyword>
<dbReference type="PANTHER" id="PTHR30146">
    <property type="entry name" value="LACI-RELATED TRANSCRIPTIONAL REPRESSOR"/>
    <property type="match status" value="1"/>
</dbReference>
<dbReference type="Pfam" id="PF00356">
    <property type="entry name" value="LacI"/>
    <property type="match status" value="1"/>
</dbReference>
<dbReference type="InterPro" id="IPR010982">
    <property type="entry name" value="Lambda_DNA-bd_dom_sf"/>
</dbReference>
<dbReference type="GO" id="GO:0003700">
    <property type="term" value="F:DNA-binding transcription factor activity"/>
    <property type="evidence" value="ECO:0007669"/>
    <property type="project" value="TreeGrafter"/>
</dbReference>
<dbReference type="STRING" id="443156.SAMN04489867_0405"/>
<evidence type="ECO:0000256" key="3">
    <source>
        <dbReference type="ARBA" id="ARBA00023163"/>
    </source>
</evidence>
<dbReference type="EMBL" id="LT629711">
    <property type="protein sequence ID" value="SDO71885.1"/>
    <property type="molecule type" value="Genomic_DNA"/>
</dbReference>
<keyword evidence="1" id="KW-0805">Transcription regulation</keyword>
<organism evidence="5 6">
    <name type="scientific">Pedococcus dokdonensis</name>
    <dbReference type="NCBI Taxonomy" id="443156"/>
    <lineage>
        <taxon>Bacteria</taxon>
        <taxon>Bacillati</taxon>
        <taxon>Actinomycetota</taxon>
        <taxon>Actinomycetes</taxon>
        <taxon>Micrococcales</taxon>
        <taxon>Intrasporangiaceae</taxon>
        <taxon>Pedococcus</taxon>
    </lineage>
</organism>
<dbReference type="Pfam" id="PF13377">
    <property type="entry name" value="Peripla_BP_3"/>
    <property type="match status" value="1"/>
</dbReference>
<evidence type="ECO:0000256" key="1">
    <source>
        <dbReference type="ARBA" id="ARBA00023015"/>
    </source>
</evidence>
<dbReference type="PANTHER" id="PTHR30146:SF138">
    <property type="entry name" value="TRANSCRIPTIONAL REGULATORY PROTEIN"/>
    <property type="match status" value="1"/>
</dbReference>
<evidence type="ECO:0000313" key="5">
    <source>
        <dbReference type="EMBL" id="SDO71885.1"/>
    </source>
</evidence>
<dbReference type="CDD" id="cd01392">
    <property type="entry name" value="HTH_LacI"/>
    <property type="match status" value="1"/>
</dbReference>
<dbReference type="Gene3D" id="3.40.50.2300">
    <property type="match status" value="2"/>
</dbReference>
<dbReference type="InterPro" id="IPR046335">
    <property type="entry name" value="LacI/GalR-like_sensor"/>
</dbReference>
<dbReference type="SUPFAM" id="SSF53822">
    <property type="entry name" value="Periplasmic binding protein-like I"/>
    <property type="match status" value="1"/>
</dbReference>
<dbReference type="SMART" id="SM00354">
    <property type="entry name" value="HTH_LACI"/>
    <property type="match status" value="1"/>
</dbReference>
<keyword evidence="3" id="KW-0804">Transcription</keyword>
<name>A0A1H0LUS0_9MICO</name>
<dbReference type="AlphaFoldDB" id="A0A1H0LUS0"/>
<protein>
    <submittedName>
        <fullName evidence="5">DNA-binding transcriptional regulator, LacI/PurR family</fullName>
    </submittedName>
</protein>
<dbReference type="GO" id="GO:0000976">
    <property type="term" value="F:transcription cis-regulatory region binding"/>
    <property type="evidence" value="ECO:0007669"/>
    <property type="project" value="TreeGrafter"/>
</dbReference>
<proteinExistence type="predicted"/>